<reference evidence="2 3" key="1">
    <citation type="submission" date="2016-11" db="EMBL/GenBank/DDBJ databases">
        <title>The macronuclear genome of Stentor coeruleus: a giant cell with tiny introns.</title>
        <authorList>
            <person name="Slabodnick M."/>
            <person name="Ruby J.G."/>
            <person name="Reiff S.B."/>
            <person name="Swart E.C."/>
            <person name="Gosai S."/>
            <person name="Prabakaran S."/>
            <person name="Witkowska E."/>
            <person name="Larue G.E."/>
            <person name="Fisher S."/>
            <person name="Freeman R.M."/>
            <person name="Gunawardena J."/>
            <person name="Chu W."/>
            <person name="Stover N.A."/>
            <person name="Gregory B.D."/>
            <person name="Nowacki M."/>
            <person name="Derisi J."/>
            <person name="Roy S.W."/>
            <person name="Marshall W.F."/>
            <person name="Sood P."/>
        </authorList>
    </citation>
    <scope>NUCLEOTIDE SEQUENCE [LARGE SCALE GENOMIC DNA]</scope>
    <source>
        <strain evidence="2">WM001</strain>
    </source>
</reference>
<accession>A0A1R2APB2</accession>
<dbReference type="Proteomes" id="UP000187209">
    <property type="component" value="Unassembled WGS sequence"/>
</dbReference>
<feature type="transmembrane region" description="Helical" evidence="1">
    <location>
        <begin position="95"/>
        <end position="117"/>
    </location>
</feature>
<evidence type="ECO:0000313" key="3">
    <source>
        <dbReference type="Proteomes" id="UP000187209"/>
    </source>
</evidence>
<keyword evidence="3" id="KW-1185">Reference proteome</keyword>
<proteinExistence type="predicted"/>
<comment type="caution">
    <text evidence="2">The sequence shown here is derived from an EMBL/GenBank/DDBJ whole genome shotgun (WGS) entry which is preliminary data.</text>
</comment>
<name>A0A1R2APB2_9CILI</name>
<evidence type="ECO:0000256" key="1">
    <source>
        <dbReference type="SAM" id="Phobius"/>
    </source>
</evidence>
<sequence>MQLEYLTRSPVDNAEIIKRQTCRILLKRMYFSAFMQIMYMVLIVSCIVCIMLNLVIKIPGDGSYLIGALEIGLSAFVTGEIFLRGVSQRSLSTCSIADLVDYLILALCLISILLCFHQEFMEILGNTACDCLFIFKSALFVARALFVCNYGEKDRLSSLTVSLNSYDDDCRRRFEQAKIRYKYRPTMAILFEENAEEEEEHEEEQEWFP</sequence>
<dbReference type="EMBL" id="MPUH01001775">
    <property type="protein sequence ID" value="OMJ66240.1"/>
    <property type="molecule type" value="Genomic_DNA"/>
</dbReference>
<evidence type="ECO:0008006" key="4">
    <source>
        <dbReference type="Google" id="ProtNLM"/>
    </source>
</evidence>
<keyword evidence="1" id="KW-1133">Transmembrane helix</keyword>
<keyword evidence="1" id="KW-0472">Membrane</keyword>
<gene>
    <name evidence="2" type="ORF">SteCoe_36992</name>
</gene>
<feature type="transmembrane region" description="Helical" evidence="1">
    <location>
        <begin position="62"/>
        <end position="83"/>
    </location>
</feature>
<dbReference type="PANTHER" id="PTHR38483">
    <property type="entry name" value="CHROMOSOME 1, WHOLE GENOME SHOTGUN SEQUENCE"/>
    <property type="match status" value="1"/>
</dbReference>
<organism evidence="2 3">
    <name type="scientific">Stentor coeruleus</name>
    <dbReference type="NCBI Taxonomy" id="5963"/>
    <lineage>
        <taxon>Eukaryota</taxon>
        <taxon>Sar</taxon>
        <taxon>Alveolata</taxon>
        <taxon>Ciliophora</taxon>
        <taxon>Postciliodesmatophora</taxon>
        <taxon>Heterotrichea</taxon>
        <taxon>Heterotrichida</taxon>
        <taxon>Stentoridae</taxon>
        <taxon>Stentor</taxon>
    </lineage>
</organism>
<feature type="transmembrane region" description="Helical" evidence="1">
    <location>
        <begin position="37"/>
        <end position="56"/>
    </location>
</feature>
<keyword evidence="1" id="KW-0812">Transmembrane</keyword>
<protein>
    <recommendedName>
        <fullName evidence="4">Ion transport domain-containing protein</fullName>
    </recommendedName>
</protein>
<dbReference type="AlphaFoldDB" id="A0A1R2APB2"/>
<evidence type="ECO:0000313" key="2">
    <source>
        <dbReference type="EMBL" id="OMJ66240.1"/>
    </source>
</evidence>
<dbReference type="PANTHER" id="PTHR38483:SF1">
    <property type="entry name" value="ION TRANSPORT DOMAIN-CONTAINING PROTEIN"/>
    <property type="match status" value="1"/>
</dbReference>